<dbReference type="Pfam" id="PF03472">
    <property type="entry name" value="Autoind_bind"/>
    <property type="match status" value="1"/>
</dbReference>
<dbReference type="InterPro" id="IPR005143">
    <property type="entry name" value="TF_LuxR_autoind-bd_dom"/>
</dbReference>
<gene>
    <name evidence="5" type="ORF">GCM10023211_24120</name>
</gene>
<dbReference type="InterPro" id="IPR036693">
    <property type="entry name" value="TF_LuxR_autoind-bd_dom_sf"/>
</dbReference>
<dbReference type="EMBL" id="BAABHY010000013">
    <property type="protein sequence ID" value="GAA5114535.1"/>
    <property type="molecule type" value="Genomic_DNA"/>
</dbReference>
<dbReference type="PANTHER" id="PTHR44688:SF16">
    <property type="entry name" value="DNA-BINDING TRANSCRIPTIONAL ACTIVATOR DEVR_DOSR"/>
    <property type="match status" value="1"/>
</dbReference>
<dbReference type="SUPFAM" id="SSF75516">
    <property type="entry name" value="Pheromone-binding domain of LuxR-like quorum-sensing transcription factors"/>
    <property type="match status" value="1"/>
</dbReference>
<evidence type="ECO:0000256" key="3">
    <source>
        <dbReference type="ARBA" id="ARBA00023163"/>
    </source>
</evidence>
<comment type="caution">
    <text evidence="5">The sequence shown here is derived from an EMBL/GenBank/DDBJ whole genome shotgun (WGS) entry which is preliminary data.</text>
</comment>
<accession>A0ABP9NGC4</accession>
<dbReference type="PANTHER" id="PTHR44688">
    <property type="entry name" value="DNA-BINDING TRANSCRIPTIONAL ACTIVATOR DEVR_DOSR"/>
    <property type="match status" value="1"/>
</dbReference>
<protein>
    <submittedName>
        <fullName evidence="5">LuxR family transcriptional regulator</fullName>
    </submittedName>
</protein>
<feature type="domain" description="HTH luxR-type" evidence="4">
    <location>
        <begin position="157"/>
        <end position="222"/>
    </location>
</feature>
<evidence type="ECO:0000259" key="4">
    <source>
        <dbReference type="PROSITE" id="PS50043"/>
    </source>
</evidence>
<dbReference type="PRINTS" id="PR00038">
    <property type="entry name" value="HTHLUXR"/>
</dbReference>
<dbReference type="InterPro" id="IPR000792">
    <property type="entry name" value="Tscrpt_reg_LuxR_C"/>
</dbReference>
<dbReference type="Pfam" id="PF00196">
    <property type="entry name" value="GerE"/>
    <property type="match status" value="1"/>
</dbReference>
<keyword evidence="6" id="KW-1185">Reference proteome</keyword>
<keyword evidence="1" id="KW-0805">Transcription regulation</keyword>
<dbReference type="Gene3D" id="1.10.10.10">
    <property type="entry name" value="Winged helix-like DNA-binding domain superfamily/Winged helix DNA-binding domain"/>
    <property type="match status" value="1"/>
</dbReference>
<dbReference type="InterPro" id="IPR036388">
    <property type="entry name" value="WH-like_DNA-bd_sf"/>
</dbReference>
<dbReference type="Gene3D" id="3.30.450.80">
    <property type="entry name" value="Transcription factor LuxR-like, autoinducer-binding domain"/>
    <property type="match status" value="1"/>
</dbReference>
<keyword evidence="2" id="KW-0238">DNA-binding</keyword>
<dbReference type="SMART" id="SM00421">
    <property type="entry name" value="HTH_LUXR"/>
    <property type="match status" value="1"/>
</dbReference>
<evidence type="ECO:0000313" key="6">
    <source>
        <dbReference type="Proteomes" id="UP001500171"/>
    </source>
</evidence>
<dbReference type="PROSITE" id="PS50043">
    <property type="entry name" value="HTH_LUXR_2"/>
    <property type="match status" value="1"/>
</dbReference>
<proteinExistence type="predicted"/>
<dbReference type="SUPFAM" id="SSF46894">
    <property type="entry name" value="C-terminal effector domain of the bipartite response regulators"/>
    <property type="match status" value="1"/>
</dbReference>
<sequence>MNNNFHDDLHSKLGTFNIKQYQYLFFDRSSVIAPEICSTYPKAWLKFYQKEKLYHTDPIINSARTTVKPFAWSSIIPFLSSDDQIFFKRAKQFGIHDGYTFAVNDALGNSAFLNVMCDDELHIDILFFNSHRAELQMLLVDLYDLYLRQKKYIEYYRNKAHLIISEKEKQVLSLGCDGLKYKEIASKLGISERTVKFHMSKIVDKLEVANAKQAFLRVKELNII</sequence>
<reference evidence="6" key="1">
    <citation type="journal article" date="2019" name="Int. J. Syst. Evol. Microbiol.">
        <title>The Global Catalogue of Microorganisms (GCM) 10K type strain sequencing project: providing services to taxonomists for standard genome sequencing and annotation.</title>
        <authorList>
            <consortium name="The Broad Institute Genomics Platform"/>
            <consortium name="The Broad Institute Genome Sequencing Center for Infectious Disease"/>
            <person name="Wu L."/>
            <person name="Ma J."/>
        </authorList>
    </citation>
    <scope>NUCLEOTIDE SEQUENCE [LARGE SCALE GENOMIC DNA]</scope>
    <source>
        <strain evidence="6">JCM 18050</strain>
    </source>
</reference>
<evidence type="ECO:0000256" key="2">
    <source>
        <dbReference type="ARBA" id="ARBA00023125"/>
    </source>
</evidence>
<evidence type="ECO:0000313" key="5">
    <source>
        <dbReference type="EMBL" id="GAA5114535.1"/>
    </source>
</evidence>
<evidence type="ECO:0000256" key="1">
    <source>
        <dbReference type="ARBA" id="ARBA00023015"/>
    </source>
</evidence>
<name>A0ABP9NGC4_9GAMM</name>
<dbReference type="Proteomes" id="UP001500171">
    <property type="component" value="Unassembled WGS sequence"/>
</dbReference>
<organism evidence="5 6">
    <name type="scientific">Orbus sasakiae</name>
    <dbReference type="NCBI Taxonomy" id="1078475"/>
    <lineage>
        <taxon>Bacteria</taxon>
        <taxon>Pseudomonadati</taxon>
        <taxon>Pseudomonadota</taxon>
        <taxon>Gammaproteobacteria</taxon>
        <taxon>Orbales</taxon>
        <taxon>Orbaceae</taxon>
        <taxon>Orbus</taxon>
    </lineage>
</organism>
<dbReference type="InterPro" id="IPR016032">
    <property type="entry name" value="Sig_transdc_resp-reg_C-effctor"/>
</dbReference>
<dbReference type="RefSeq" id="WP_345492621.1">
    <property type="nucleotide sequence ID" value="NZ_BAABHY010000013.1"/>
</dbReference>
<keyword evidence="3" id="KW-0804">Transcription</keyword>
<dbReference type="CDD" id="cd06170">
    <property type="entry name" value="LuxR_C_like"/>
    <property type="match status" value="1"/>
</dbReference>